<accession>A0A7G5ELB6</accession>
<keyword evidence="2" id="KW-1185">Reference proteome</keyword>
<sequence length="149" mass="17149">MIDNNKQTFDDAKIARLCLAYIERTSMKQDIWAHTILSRVDPRIPHQYQLELGELPIVSSYLSLTSWSILTSRMVVGKYLTQTIKVATRDIQSVDFGLFKEDSVGVMTLSTVDSERMRLEYEAGAASMAAIHYFQFWQRKVPYLHLLKG</sequence>
<reference evidence="1 2" key="1">
    <citation type="journal article" date="2020" name="G3 (Bethesda)">
        <title>CeMbio - The Caenorhabditis elegans Microbiome Resource.</title>
        <authorList>
            <person name="Dirksen P."/>
            <person name="Assie A."/>
            <person name="Zimmermann J."/>
            <person name="Zhang F."/>
            <person name="Tietje A.M."/>
            <person name="Marsh S.A."/>
            <person name="Felix M.A."/>
            <person name="Shapira M."/>
            <person name="Kaleta C."/>
            <person name="Schulenburg H."/>
            <person name="Samuel B."/>
        </authorList>
    </citation>
    <scope>NUCLEOTIDE SEQUENCE [LARGE SCALE GENOMIC DNA]</scope>
    <source>
        <strain evidence="1 2">BIGb0172</strain>
    </source>
</reference>
<dbReference type="AlphaFoldDB" id="A0A7G5ELB6"/>
<dbReference type="EMBL" id="CP058554">
    <property type="protein sequence ID" value="QMV74791.1"/>
    <property type="molecule type" value="Genomic_DNA"/>
</dbReference>
<dbReference type="RefSeq" id="WP_182324729.1">
    <property type="nucleotide sequence ID" value="NZ_CP058554.1"/>
</dbReference>
<proteinExistence type="predicted"/>
<evidence type="ECO:0000313" key="1">
    <source>
        <dbReference type="EMBL" id="QMV74791.1"/>
    </source>
</evidence>
<dbReference type="KEGG" id="cpis:HS961_19195"/>
<gene>
    <name evidence="1" type="ORF">HS961_19195</name>
</gene>
<organism evidence="1 2">
    <name type="scientific">Comamonas piscis</name>
    <dbReference type="NCBI Taxonomy" id="1562974"/>
    <lineage>
        <taxon>Bacteria</taxon>
        <taxon>Pseudomonadati</taxon>
        <taxon>Pseudomonadota</taxon>
        <taxon>Betaproteobacteria</taxon>
        <taxon>Burkholderiales</taxon>
        <taxon>Comamonadaceae</taxon>
        <taxon>Comamonas</taxon>
    </lineage>
</organism>
<name>A0A7G5ELB6_9BURK</name>
<dbReference type="Proteomes" id="UP000515240">
    <property type="component" value="Chromosome"/>
</dbReference>
<evidence type="ECO:0000313" key="2">
    <source>
        <dbReference type="Proteomes" id="UP000515240"/>
    </source>
</evidence>
<protein>
    <submittedName>
        <fullName evidence="1">Uncharacterized protein</fullName>
    </submittedName>
</protein>